<accession>A0A239PPS0</accession>
<gene>
    <name evidence="2" type="ORF">SAMN06297382_1171</name>
</gene>
<dbReference type="EMBL" id="FZQA01000002">
    <property type="protein sequence ID" value="SNT72138.1"/>
    <property type="molecule type" value="Genomic_DNA"/>
</dbReference>
<name>A0A239PPS0_9PROT</name>
<dbReference type="Pfam" id="PF05016">
    <property type="entry name" value="ParE_toxin"/>
    <property type="match status" value="1"/>
</dbReference>
<keyword evidence="1" id="KW-1277">Toxin-antitoxin system</keyword>
<evidence type="ECO:0000256" key="1">
    <source>
        <dbReference type="ARBA" id="ARBA00022649"/>
    </source>
</evidence>
<evidence type="ECO:0000313" key="3">
    <source>
        <dbReference type="Proteomes" id="UP000198346"/>
    </source>
</evidence>
<dbReference type="InterPro" id="IPR007712">
    <property type="entry name" value="RelE/ParE_toxin"/>
</dbReference>
<dbReference type="Gene3D" id="3.30.2310.20">
    <property type="entry name" value="RelE-like"/>
    <property type="match status" value="1"/>
</dbReference>
<dbReference type="AlphaFoldDB" id="A0A239PPS0"/>
<dbReference type="InterPro" id="IPR035093">
    <property type="entry name" value="RelE/ParE_toxin_dom_sf"/>
</dbReference>
<proteinExistence type="predicted"/>
<organism evidence="2 3">
    <name type="scientific">Amphiplicatus metriothermophilus</name>
    <dbReference type="NCBI Taxonomy" id="1519374"/>
    <lineage>
        <taxon>Bacteria</taxon>
        <taxon>Pseudomonadati</taxon>
        <taxon>Pseudomonadota</taxon>
        <taxon>Alphaproteobacteria</taxon>
        <taxon>Parvularculales</taxon>
        <taxon>Parvularculaceae</taxon>
        <taxon>Amphiplicatus</taxon>
    </lineage>
</organism>
<keyword evidence="3" id="KW-1185">Reference proteome</keyword>
<dbReference type="OrthoDB" id="9814952at2"/>
<sequence>MAEVDLVRLCDFVEKEAGEAVAIGFFEKIEAACLSLETHAERGLRRDDLLPGLRTLAIERRVLIAYRVLVSKVVIVRIFYGGRHFERVLRGRKGKGRS</sequence>
<protein>
    <submittedName>
        <fullName evidence="2">Toxin ParE1/3/4</fullName>
    </submittedName>
</protein>
<evidence type="ECO:0000313" key="2">
    <source>
        <dbReference type="EMBL" id="SNT72138.1"/>
    </source>
</evidence>
<reference evidence="2 3" key="1">
    <citation type="submission" date="2017-07" db="EMBL/GenBank/DDBJ databases">
        <authorList>
            <person name="Sun Z.S."/>
            <person name="Albrecht U."/>
            <person name="Echele G."/>
            <person name="Lee C.C."/>
        </authorList>
    </citation>
    <scope>NUCLEOTIDE SEQUENCE [LARGE SCALE GENOMIC DNA]</scope>
    <source>
        <strain evidence="2 3">CGMCC 1.12710</strain>
    </source>
</reference>
<dbReference type="Proteomes" id="UP000198346">
    <property type="component" value="Unassembled WGS sequence"/>
</dbReference>